<dbReference type="InterPro" id="IPR051537">
    <property type="entry name" value="DNA_Adenine_Mtase"/>
</dbReference>
<dbReference type="InterPro" id="IPR022749">
    <property type="entry name" value="D12N6_MeTrfase_N"/>
</dbReference>
<evidence type="ECO:0000313" key="11">
    <source>
        <dbReference type="Proteomes" id="UP001501175"/>
    </source>
</evidence>
<evidence type="ECO:0000259" key="9">
    <source>
        <dbReference type="Pfam" id="PF12161"/>
    </source>
</evidence>
<keyword evidence="4" id="KW-0808">Transferase</keyword>
<dbReference type="PANTHER" id="PTHR42933:SF3">
    <property type="entry name" value="TYPE I RESTRICTION ENZYME MJAVIII METHYLASE SUBUNIT"/>
    <property type="match status" value="1"/>
</dbReference>
<dbReference type="PRINTS" id="PR00507">
    <property type="entry name" value="N12N6MTFRASE"/>
</dbReference>
<dbReference type="RefSeq" id="WP_345246157.1">
    <property type="nucleotide sequence ID" value="NZ_BAABHD010000069.1"/>
</dbReference>
<evidence type="ECO:0000259" key="8">
    <source>
        <dbReference type="Pfam" id="PF02384"/>
    </source>
</evidence>
<accession>A0ABP8N736</accession>
<dbReference type="EC" id="2.1.1.72" evidence="2"/>
<dbReference type="EMBL" id="BAABHD010000069">
    <property type="protein sequence ID" value="GAA4462432.1"/>
    <property type="molecule type" value="Genomic_DNA"/>
</dbReference>
<evidence type="ECO:0000256" key="4">
    <source>
        <dbReference type="ARBA" id="ARBA00022679"/>
    </source>
</evidence>
<evidence type="ECO:0000256" key="2">
    <source>
        <dbReference type="ARBA" id="ARBA00011900"/>
    </source>
</evidence>
<keyword evidence="11" id="KW-1185">Reference proteome</keyword>
<gene>
    <name evidence="10" type="ORF">GCM10023189_39090</name>
</gene>
<dbReference type="Proteomes" id="UP001501175">
    <property type="component" value="Unassembled WGS sequence"/>
</dbReference>
<evidence type="ECO:0000313" key="10">
    <source>
        <dbReference type="EMBL" id="GAA4462432.1"/>
    </source>
</evidence>
<evidence type="ECO:0000256" key="7">
    <source>
        <dbReference type="ARBA" id="ARBA00047942"/>
    </source>
</evidence>
<proteinExistence type="inferred from homology"/>
<evidence type="ECO:0000256" key="5">
    <source>
        <dbReference type="ARBA" id="ARBA00022691"/>
    </source>
</evidence>
<name>A0ABP8N736_9BACT</name>
<feature type="domain" description="N6 adenine-specific DNA methyltransferase N-terminal" evidence="9">
    <location>
        <begin position="6"/>
        <end position="130"/>
    </location>
</feature>
<comment type="similarity">
    <text evidence="1">Belongs to the N(4)/N(6)-methyltransferase family.</text>
</comment>
<keyword evidence="6" id="KW-0680">Restriction system</keyword>
<organism evidence="10 11">
    <name type="scientific">Nibrella saemangeumensis</name>
    <dbReference type="NCBI Taxonomy" id="1084526"/>
    <lineage>
        <taxon>Bacteria</taxon>
        <taxon>Pseudomonadati</taxon>
        <taxon>Bacteroidota</taxon>
        <taxon>Cytophagia</taxon>
        <taxon>Cytophagales</taxon>
        <taxon>Spirosomataceae</taxon>
        <taxon>Nibrella</taxon>
    </lineage>
</organism>
<keyword evidence="5" id="KW-0949">S-adenosyl-L-methionine</keyword>
<dbReference type="GO" id="GO:0032259">
    <property type="term" value="P:methylation"/>
    <property type="evidence" value="ECO:0007669"/>
    <property type="project" value="UniProtKB-KW"/>
</dbReference>
<dbReference type="Pfam" id="PF12161">
    <property type="entry name" value="HsdM_N"/>
    <property type="match status" value="1"/>
</dbReference>
<dbReference type="SUPFAM" id="SSF53335">
    <property type="entry name" value="S-adenosyl-L-methionine-dependent methyltransferases"/>
    <property type="match status" value="1"/>
</dbReference>
<comment type="caution">
    <text evidence="10">The sequence shown here is derived from an EMBL/GenBank/DDBJ whole genome shotgun (WGS) entry which is preliminary data.</text>
</comment>
<sequence length="520" mass="59015">MLTGELRSRIDKVWETFWTGGLTNPVSVIEQITYLLFIRRLDELQTAKEQQANDLQEPIEDPIYQPDQYELRWSRFKDKDPDTRFELFRKQNGVFDFMRSLGKESNFGRFMKGANFMIPTPRLLDQVVSLLDNIEMRDRDTKGDVYEYLLSKMATSGTNGQFRTPRHIVKMMVAMIAPGPEDIICDPSAGSAGFLVSASEFVAENHRQTLYKPAVQEHFRKRMLMGMEFDPHMIRIGAMNLLLHGIEPERLLDVDALSKSNSEFKEEATIVLANPPFRGSLDADHVLPDLLQKTVTKKTELLFLALILRGLRIGGRAAVVVPDGVLFGGSKGHLQIRRELVEKQKLQAVISMPSGVFKPYAGVSTAVLIFTKTNSGGTDKVWFYDMQADGRSLDDKRTVTGVEFETFADLNGLIEKLKNNEANTGDYKNDIPDLVMRWLNLDAEADRSRTEQSFLVSVDDIRANAYDLSINRYKEVVYAQKQYDTPGTILERIKALDAQRQADLQALEQMLQLTNEVVAE</sequence>
<protein>
    <recommendedName>
        <fullName evidence="2">site-specific DNA-methyltransferase (adenine-specific)</fullName>
        <ecNumber evidence="2">2.1.1.72</ecNumber>
    </recommendedName>
</protein>
<comment type="catalytic activity">
    <reaction evidence="7">
        <text>a 2'-deoxyadenosine in DNA + S-adenosyl-L-methionine = an N(6)-methyl-2'-deoxyadenosine in DNA + S-adenosyl-L-homocysteine + H(+)</text>
        <dbReference type="Rhea" id="RHEA:15197"/>
        <dbReference type="Rhea" id="RHEA-COMP:12418"/>
        <dbReference type="Rhea" id="RHEA-COMP:12419"/>
        <dbReference type="ChEBI" id="CHEBI:15378"/>
        <dbReference type="ChEBI" id="CHEBI:57856"/>
        <dbReference type="ChEBI" id="CHEBI:59789"/>
        <dbReference type="ChEBI" id="CHEBI:90615"/>
        <dbReference type="ChEBI" id="CHEBI:90616"/>
        <dbReference type="EC" id="2.1.1.72"/>
    </reaction>
</comment>
<dbReference type="InterPro" id="IPR038333">
    <property type="entry name" value="T1MK-like_N_sf"/>
</dbReference>
<evidence type="ECO:0000256" key="1">
    <source>
        <dbReference type="ARBA" id="ARBA00006594"/>
    </source>
</evidence>
<dbReference type="Gene3D" id="1.20.1260.30">
    <property type="match status" value="1"/>
</dbReference>
<dbReference type="PANTHER" id="PTHR42933">
    <property type="entry name" value="SLR6095 PROTEIN"/>
    <property type="match status" value="1"/>
</dbReference>
<feature type="domain" description="DNA methylase adenine-specific" evidence="8">
    <location>
        <begin position="138"/>
        <end position="476"/>
    </location>
</feature>
<reference evidence="11" key="1">
    <citation type="journal article" date="2019" name="Int. J. Syst. Evol. Microbiol.">
        <title>The Global Catalogue of Microorganisms (GCM) 10K type strain sequencing project: providing services to taxonomists for standard genome sequencing and annotation.</title>
        <authorList>
            <consortium name="The Broad Institute Genomics Platform"/>
            <consortium name="The Broad Institute Genome Sequencing Center for Infectious Disease"/>
            <person name="Wu L."/>
            <person name="Ma J."/>
        </authorList>
    </citation>
    <scope>NUCLEOTIDE SEQUENCE [LARGE SCALE GENOMIC DNA]</scope>
    <source>
        <strain evidence="11">JCM 17927</strain>
    </source>
</reference>
<dbReference type="GO" id="GO:0008168">
    <property type="term" value="F:methyltransferase activity"/>
    <property type="evidence" value="ECO:0007669"/>
    <property type="project" value="UniProtKB-KW"/>
</dbReference>
<dbReference type="InterPro" id="IPR003356">
    <property type="entry name" value="DNA_methylase_A-5"/>
</dbReference>
<dbReference type="Pfam" id="PF02384">
    <property type="entry name" value="N6_Mtase"/>
    <property type="match status" value="1"/>
</dbReference>
<evidence type="ECO:0000256" key="6">
    <source>
        <dbReference type="ARBA" id="ARBA00022747"/>
    </source>
</evidence>
<evidence type="ECO:0000256" key="3">
    <source>
        <dbReference type="ARBA" id="ARBA00022603"/>
    </source>
</evidence>
<dbReference type="Gene3D" id="3.40.50.150">
    <property type="entry name" value="Vaccinia Virus protein VP39"/>
    <property type="match status" value="1"/>
</dbReference>
<dbReference type="InterPro" id="IPR029063">
    <property type="entry name" value="SAM-dependent_MTases_sf"/>
</dbReference>
<keyword evidence="3 10" id="KW-0489">Methyltransferase</keyword>